<dbReference type="InterPro" id="IPR024163">
    <property type="entry name" value="Aerotolerance_reg_N"/>
</dbReference>
<dbReference type="AlphaFoldDB" id="A0A5M8QTU0"/>
<keyword evidence="1" id="KW-1133">Transmembrane helix</keyword>
<feature type="domain" description="Aerotolerance regulator N-terminal" evidence="2">
    <location>
        <begin position="3"/>
        <end position="69"/>
    </location>
</feature>
<dbReference type="OrthoDB" id="9810200at2"/>
<comment type="caution">
    <text evidence="3">The sequence shown here is derived from an EMBL/GenBank/DDBJ whole genome shotgun (WGS) entry which is preliminary data.</text>
</comment>
<evidence type="ECO:0000256" key="1">
    <source>
        <dbReference type="SAM" id="Phobius"/>
    </source>
</evidence>
<evidence type="ECO:0000259" key="2">
    <source>
        <dbReference type="Pfam" id="PF07584"/>
    </source>
</evidence>
<gene>
    <name evidence="4" type="ORF">ACD591_21100</name>
    <name evidence="3" type="ORF">FOE74_00770</name>
</gene>
<dbReference type="NCBIfam" id="TIGR02226">
    <property type="entry name" value="two_anch"/>
    <property type="match status" value="1"/>
</dbReference>
<accession>A0A5M8QTU0</accession>
<reference evidence="4 6" key="3">
    <citation type="submission" date="2024-08" db="EMBL/GenBank/DDBJ databases">
        <authorList>
            <person name="Wei W."/>
        </authorList>
    </citation>
    <scope>NUCLEOTIDE SEQUENCE [LARGE SCALE GENOMIC DNA]</scope>
    <source>
        <strain evidence="4 6">XU2</strain>
    </source>
</reference>
<sequence>MLPLFAGTAFAAVLLVFIHFFGLRLRQKLDFSHIQFLNALISKTKSVRRINNYLLLFLRLLFIGAALAAVLLFLHQRNTSGSTAGASPMVLIDTSWSMNSASAEKGISKLEVAEGAASGLGVNQNPSSSVSSSRFIADSAFGGTKSMTFFSPQEILDRTRDQRTSRTTFIFSDFQKATFSPQFFKTLSTTQPITLVPLTTGSATNLFIDSVWLESPVLIPNTLAGIAVRVAGSLLTKSSQVKVTAFEEGKLLGATQVLLDPAQKATAHFRIPVSGGDLKKITFTVEDPATPFDNEFFIVLPKPSVVQIKVNRAQRQKDPVVQALQAEPAFVFANEPTGANGFWVLDIPTSGGSASLANQVKNWVDKGGSVLLIPQGGEQKGAVGFLAQIGLAGISEANQETGALPLRQPDFSDTFFRQIFEKEVRNMKMPEAVPVLTWRSAFHTILKFSDNSPFLSTFKVGKGNVHLLAAPISASSAFVAHPLFVPVLYQLALGTTSSEAGLSHQSPAGNLSIPLEGEVSSKQPFSLAQGDLSFIPDQRIRQNQLFLSLPPQVNKPGFYNLEQAGKAVTVVAMNIPRTESKLEAYTVEELKELLADHGGKVQVVELRENVPLQKQLQNEVSGPSLWKYCLILCFLCLVIEAIILSTKKSGSPI</sequence>
<dbReference type="RefSeq" id="WP_149096709.1">
    <property type="nucleotide sequence ID" value="NZ_BMMG01000011.1"/>
</dbReference>
<dbReference type="Proteomes" id="UP000323866">
    <property type="component" value="Unassembled WGS sequence"/>
</dbReference>
<dbReference type="EMBL" id="JBGOGF010000018">
    <property type="protein sequence ID" value="MFA1773810.1"/>
    <property type="molecule type" value="Genomic_DNA"/>
</dbReference>
<feature type="transmembrane region" description="Helical" evidence="1">
    <location>
        <begin position="53"/>
        <end position="74"/>
    </location>
</feature>
<dbReference type="Pfam" id="PF07584">
    <property type="entry name" value="BatA"/>
    <property type="match status" value="1"/>
</dbReference>
<evidence type="ECO:0000313" key="4">
    <source>
        <dbReference type="EMBL" id="MFA1773810.1"/>
    </source>
</evidence>
<keyword evidence="6" id="KW-1185">Reference proteome</keyword>
<protein>
    <submittedName>
        <fullName evidence="4">BatA domain-containing protein</fullName>
    </submittedName>
</protein>
<dbReference type="PANTHER" id="PTHR37464">
    <property type="entry name" value="BLL2463 PROTEIN"/>
    <property type="match status" value="1"/>
</dbReference>
<evidence type="ECO:0000313" key="6">
    <source>
        <dbReference type="Proteomes" id="UP001570846"/>
    </source>
</evidence>
<evidence type="ECO:0000313" key="5">
    <source>
        <dbReference type="Proteomes" id="UP000323866"/>
    </source>
</evidence>
<evidence type="ECO:0000313" key="3">
    <source>
        <dbReference type="EMBL" id="KAA6438046.1"/>
    </source>
</evidence>
<keyword evidence="1" id="KW-0812">Transmembrane</keyword>
<proteinExistence type="predicted"/>
<dbReference type="InterPro" id="IPR011933">
    <property type="entry name" value="Double_TM_dom"/>
</dbReference>
<reference evidence="3 5" key="1">
    <citation type="submission" date="2019-07" db="EMBL/GenBank/DDBJ databases">
        <authorList>
            <person name="Qu J.-H."/>
        </authorList>
    </citation>
    <scope>NUCLEOTIDE SEQUENCE [LARGE SCALE GENOMIC DNA]</scope>
    <source>
        <strain evidence="3 5">MDT1-10-3</strain>
    </source>
</reference>
<keyword evidence="1" id="KW-0472">Membrane</keyword>
<name>A0A5M8QTU0_9BACT</name>
<organism evidence="3 5">
    <name type="scientific">Rufibacter glacialis</name>
    <dbReference type="NCBI Taxonomy" id="1259555"/>
    <lineage>
        <taxon>Bacteria</taxon>
        <taxon>Pseudomonadati</taxon>
        <taxon>Bacteroidota</taxon>
        <taxon>Cytophagia</taxon>
        <taxon>Cytophagales</taxon>
        <taxon>Hymenobacteraceae</taxon>
        <taxon>Rufibacter</taxon>
    </lineage>
</organism>
<reference evidence="3 5" key="2">
    <citation type="submission" date="2019-09" db="EMBL/GenBank/DDBJ databases">
        <title>A bacterium isolated from glacier soil.</title>
        <authorList>
            <person name="Liu Q."/>
        </authorList>
    </citation>
    <scope>NUCLEOTIDE SEQUENCE [LARGE SCALE GENOMIC DNA]</scope>
    <source>
        <strain evidence="3 5">MDT1-10-3</strain>
    </source>
</reference>
<dbReference type="EMBL" id="VKKZ01000002">
    <property type="protein sequence ID" value="KAA6438046.1"/>
    <property type="molecule type" value="Genomic_DNA"/>
</dbReference>
<dbReference type="PANTHER" id="PTHR37464:SF1">
    <property type="entry name" value="BLL2463 PROTEIN"/>
    <property type="match status" value="1"/>
</dbReference>
<feature type="transmembrane region" description="Helical" evidence="1">
    <location>
        <begin position="6"/>
        <end position="25"/>
    </location>
</feature>
<dbReference type="Proteomes" id="UP001570846">
    <property type="component" value="Unassembled WGS sequence"/>
</dbReference>